<evidence type="ECO:0000256" key="1">
    <source>
        <dbReference type="SAM" id="MobiDB-lite"/>
    </source>
</evidence>
<protein>
    <recommendedName>
        <fullName evidence="2">KANL3/Tex30 alpha/beta hydrolase-like domain-containing protein</fullName>
    </recommendedName>
</protein>
<evidence type="ECO:0000313" key="4">
    <source>
        <dbReference type="Proteomes" id="UP000268093"/>
    </source>
</evidence>
<dbReference type="InterPro" id="IPR046879">
    <property type="entry name" value="KANL3/Tex30_Abhydrolase"/>
</dbReference>
<accession>A0A433DM18</accession>
<name>A0A433DM18_9FUNG</name>
<feature type="region of interest" description="Disordered" evidence="1">
    <location>
        <begin position="260"/>
        <end position="302"/>
    </location>
</feature>
<dbReference type="OrthoDB" id="6415022at2759"/>
<feature type="compositionally biased region" description="Basic residues" evidence="1">
    <location>
        <begin position="287"/>
        <end position="302"/>
    </location>
</feature>
<feature type="compositionally biased region" description="Basic and acidic residues" evidence="1">
    <location>
        <begin position="260"/>
        <end position="282"/>
    </location>
</feature>
<gene>
    <name evidence="3" type="ORF">BC936DRAFT_144934</name>
</gene>
<dbReference type="Gene3D" id="3.40.50.1820">
    <property type="entry name" value="alpha/beta hydrolase"/>
    <property type="match status" value="1"/>
</dbReference>
<dbReference type="AlphaFoldDB" id="A0A433DM18"/>
<proteinExistence type="predicted"/>
<comment type="caution">
    <text evidence="3">The sequence shown here is derived from an EMBL/GenBank/DDBJ whole genome shotgun (WGS) entry which is preliminary data.</text>
</comment>
<dbReference type="InterPro" id="IPR026555">
    <property type="entry name" value="NSL3/Tex30"/>
</dbReference>
<dbReference type="InterPro" id="IPR029058">
    <property type="entry name" value="AB_hydrolase_fold"/>
</dbReference>
<dbReference type="SUPFAM" id="SSF53474">
    <property type="entry name" value="alpha/beta-Hydrolases"/>
    <property type="match status" value="1"/>
</dbReference>
<dbReference type="PANTHER" id="PTHR13136:SF11">
    <property type="entry name" value="TESTIS-EXPRESSED PROTEIN 30"/>
    <property type="match status" value="1"/>
</dbReference>
<sequence length="332" mass="37031">MTQYNETLISIPHNQKTISAVVTVPTGRPSGAPPRFGIILTHGASGNSERGKLPLLCRYLAVEGGFIAVRFTFISPRLEHRVVAMRKVLAHVFGPNGDRLHEVEGCILSGHSMGSRAAVMLATEIMNGKVPKGKTKDVEADIEAELIPPSFVRGVLAMSYPLHAPGQKNDLRDQILYDLPSVIPLMFVSGTEDPLCDHQIMETVRGNMTAHTEMVKLVRGDHSLYVDKWKSDFKERWNSEMCELVNEWCKRVIGGAISEERRSDMGSDDTEEKKHENEKVEKSTAMARKRKRSTKTTVKKAAAKRKKVMSLTTIVELIKGEDNVFKVLKLIK</sequence>
<evidence type="ECO:0000313" key="3">
    <source>
        <dbReference type="EMBL" id="RUP51879.1"/>
    </source>
</evidence>
<organism evidence="3 4">
    <name type="scientific">Jimgerdemannia flammicorona</name>
    <dbReference type="NCBI Taxonomy" id="994334"/>
    <lineage>
        <taxon>Eukaryota</taxon>
        <taxon>Fungi</taxon>
        <taxon>Fungi incertae sedis</taxon>
        <taxon>Mucoromycota</taxon>
        <taxon>Mucoromycotina</taxon>
        <taxon>Endogonomycetes</taxon>
        <taxon>Endogonales</taxon>
        <taxon>Endogonaceae</taxon>
        <taxon>Jimgerdemannia</taxon>
    </lineage>
</organism>
<keyword evidence="4" id="KW-1185">Reference proteome</keyword>
<reference evidence="3 4" key="1">
    <citation type="journal article" date="2018" name="New Phytol.">
        <title>Phylogenomics of Endogonaceae and evolution of mycorrhizas within Mucoromycota.</title>
        <authorList>
            <person name="Chang Y."/>
            <person name="Desiro A."/>
            <person name="Na H."/>
            <person name="Sandor L."/>
            <person name="Lipzen A."/>
            <person name="Clum A."/>
            <person name="Barry K."/>
            <person name="Grigoriev I.V."/>
            <person name="Martin F.M."/>
            <person name="Stajich J.E."/>
            <person name="Smith M.E."/>
            <person name="Bonito G."/>
            <person name="Spatafora J.W."/>
        </authorList>
    </citation>
    <scope>NUCLEOTIDE SEQUENCE [LARGE SCALE GENOMIC DNA]</scope>
    <source>
        <strain evidence="3 4">GMNB39</strain>
    </source>
</reference>
<feature type="domain" description="KANL3/Tex30 alpha/beta hydrolase-like" evidence="2">
    <location>
        <begin position="38"/>
        <end position="248"/>
    </location>
</feature>
<dbReference type="Pfam" id="PF20408">
    <property type="entry name" value="Abhydrolase_11"/>
    <property type="match status" value="1"/>
</dbReference>
<dbReference type="EMBL" id="RBNI01000369">
    <property type="protein sequence ID" value="RUP51879.1"/>
    <property type="molecule type" value="Genomic_DNA"/>
</dbReference>
<evidence type="ECO:0000259" key="2">
    <source>
        <dbReference type="Pfam" id="PF20408"/>
    </source>
</evidence>
<dbReference type="PANTHER" id="PTHR13136">
    <property type="entry name" value="TESTIS DEVELOPMENT PROTEIN PRTD"/>
    <property type="match status" value="1"/>
</dbReference>
<dbReference type="Proteomes" id="UP000268093">
    <property type="component" value="Unassembled WGS sequence"/>
</dbReference>